<feature type="region of interest" description="Disordered" evidence="1">
    <location>
        <begin position="85"/>
        <end position="116"/>
    </location>
</feature>
<proteinExistence type="predicted"/>
<organism evidence="2 3">
    <name type="scientific">Trichodelitschia bisporula</name>
    <dbReference type="NCBI Taxonomy" id="703511"/>
    <lineage>
        <taxon>Eukaryota</taxon>
        <taxon>Fungi</taxon>
        <taxon>Dikarya</taxon>
        <taxon>Ascomycota</taxon>
        <taxon>Pezizomycotina</taxon>
        <taxon>Dothideomycetes</taxon>
        <taxon>Dothideomycetes incertae sedis</taxon>
        <taxon>Phaeotrichales</taxon>
        <taxon>Phaeotrichaceae</taxon>
        <taxon>Trichodelitschia</taxon>
    </lineage>
</organism>
<dbReference type="Proteomes" id="UP000799640">
    <property type="component" value="Unassembled WGS sequence"/>
</dbReference>
<feature type="compositionally biased region" description="Polar residues" evidence="1">
    <location>
        <begin position="107"/>
        <end position="116"/>
    </location>
</feature>
<gene>
    <name evidence="2" type="ORF">EJ06DRAFT_169010</name>
</gene>
<name>A0A6G1HN44_9PEZI</name>
<evidence type="ECO:0000313" key="3">
    <source>
        <dbReference type="Proteomes" id="UP000799640"/>
    </source>
</evidence>
<accession>A0A6G1HN44</accession>
<reference evidence="2" key="1">
    <citation type="journal article" date="2020" name="Stud. Mycol.">
        <title>101 Dothideomycetes genomes: a test case for predicting lifestyles and emergence of pathogens.</title>
        <authorList>
            <person name="Haridas S."/>
            <person name="Albert R."/>
            <person name="Binder M."/>
            <person name="Bloem J."/>
            <person name="Labutti K."/>
            <person name="Salamov A."/>
            <person name="Andreopoulos B."/>
            <person name="Baker S."/>
            <person name="Barry K."/>
            <person name="Bills G."/>
            <person name="Bluhm B."/>
            <person name="Cannon C."/>
            <person name="Castanera R."/>
            <person name="Culley D."/>
            <person name="Daum C."/>
            <person name="Ezra D."/>
            <person name="Gonzalez J."/>
            <person name="Henrissat B."/>
            <person name="Kuo A."/>
            <person name="Liang C."/>
            <person name="Lipzen A."/>
            <person name="Lutzoni F."/>
            <person name="Magnuson J."/>
            <person name="Mondo S."/>
            <person name="Nolan M."/>
            <person name="Ohm R."/>
            <person name="Pangilinan J."/>
            <person name="Park H.-J."/>
            <person name="Ramirez L."/>
            <person name="Alfaro M."/>
            <person name="Sun H."/>
            <person name="Tritt A."/>
            <person name="Yoshinaga Y."/>
            <person name="Zwiers L.-H."/>
            <person name="Turgeon B."/>
            <person name="Goodwin S."/>
            <person name="Spatafora J."/>
            <person name="Crous P."/>
            <person name="Grigoriev I."/>
        </authorList>
    </citation>
    <scope>NUCLEOTIDE SEQUENCE</scope>
    <source>
        <strain evidence="2">CBS 262.69</strain>
    </source>
</reference>
<dbReference type="EMBL" id="ML996704">
    <property type="protein sequence ID" value="KAF2397269.1"/>
    <property type="molecule type" value="Genomic_DNA"/>
</dbReference>
<keyword evidence="3" id="KW-1185">Reference proteome</keyword>
<dbReference type="AlphaFoldDB" id="A0A6G1HN44"/>
<evidence type="ECO:0000256" key="1">
    <source>
        <dbReference type="SAM" id="MobiDB-lite"/>
    </source>
</evidence>
<feature type="compositionally biased region" description="Polar residues" evidence="1">
    <location>
        <begin position="34"/>
        <end position="59"/>
    </location>
</feature>
<protein>
    <submittedName>
        <fullName evidence="2">Uncharacterized protein</fullName>
    </submittedName>
</protein>
<feature type="compositionally biased region" description="Polar residues" evidence="1">
    <location>
        <begin position="14"/>
        <end position="24"/>
    </location>
</feature>
<evidence type="ECO:0000313" key="2">
    <source>
        <dbReference type="EMBL" id="KAF2397269.1"/>
    </source>
</evidence>
<feature type="region of interest" description="Disordered" evidence="1">
    <location>
        <begin position="1"/>
        <end position="64"/>
    </location>
</feature>
<sequence>MNRQTAPPAAMALTSRSPPRQYSTALEPALTPSDAYNTPPHVTSTNSPPHQSAASSLPSNIPVPFRKWNRKNALRTALRLPRLVPLSTSPSLPRTRLGIHRPLTPRAPTTFTSSSNQTVASPVLTLRIIPPTPSLTRA</sequence>